<gene>
    <name evidence="1" type="ORF">GV68_08420</name>
</gene>
<sequence>MQSNVCIKVKHNLDSQVADTVIGKVYNKYGWGIPIHDAFIISPAAAADARKWYAEELTKIYEDRQLILNNYFKSIGITSAAQQQWKDLVSKIHPLEGDINVNHMALK</sequence>
<proteinExistence type="predicted"/>
<dbReference type="RefSeq" id="WP_037189657.1">
    <property type="nucleotide sequence ID" value="NZ_JOKJ01000019.1"/>
</dbReference>
<dbReference type="Proteomes" id="UP000052167">
    <property type="component" value="Unassembled WGS sequence"/>
</dbReference>
<dbReference type="AlphaFoldDB" id="A0A922NZK6"/>
<protein>
    <submittedName>
        <fullName evidence="1">Uncharacterized protein</fullName>
    </submittedName>
</protein>
<organism evidence="1 2">
    <name type="scientific">Pseudorhizobium pelagicum</name>
    <dbReference type="NCBI Taxonomy" id="1509405"/>
    <lineage>
        <taxon>Bacteria</taxon>
        <taxon>Pseudomonadati</taxon>
        <taxon>Pseudomonadota</taxon>
        <taxon>Alphaproteobacteria</taxon>
        <taxon>Hyphomicrobiales</taxon>
        <taxon>Rhizobiaceae</taxon>
        <taxon>Rhizobium/Agrobacterium group</taxon>
        <taxon>Pseudorhizobium</taxon>
    </lineage>
</organism>
<evidence type="ECO:0000313" key="2">
    <source>
        <dbReference type="Proteomes" id="UP000052167"/>
    </source>
</evidence>
<name>A0A922NZK6_9HYPH</name>
<comment type="caution">
    <text evidence="1">The sequence shown here is derived from an EMBL/GenBank/DDBJ whole genome shotgun (WGS) entry which is preliminary data.</text>
</comment>
<dbReference type="EMBL" id="JOKJ01000019">
    <property type="protein sequence ID" value="KEQ05544.1"/>
    <property type="molecule type" value="Genomic_DNA"/>
</dbReference>
<keyword evidence="2" id="KW-1185">Reference proteome</keyword>
<evidence type="ECO:0000313" key="1">
    <source>
        <dbReference type="EMBL" id="KEQ05544.1"/>
    </source>
</evidence>
<accession>A0A922NZK6</accession>
<reference evidence="1 2" key="1">
    <citation type="submission" date="2014-06" db="EMBL/GenBank/DDBJ databases">
        <title>Rhizobium pelagicum/R2-400B4.</title>
        <authorList>
            <person name="Kimes N.E."/>
            <person name="Lopez-Perez M."/>
        </authorList>
    </citation>
    <scope>NUCLEOTIDE SEQUENCE [LARGE SCALE GENOMIC DNA]</scope>
    <source>
        <strain evidence="1 2">R2-400B4</strain>
    </source>
</reference>